<feature type="region of interest" description="Disordered" evidence="1">
    <location>
        <begin position="48"/>
        <end position="117"/>
    </location>
</feature>
<name>A0A8B7NAQ5_HYAAZ</name>
<sequence>MNKPQHYCHHQAGQKQQIPAEQTCESFDFQRGRNEPEISQRINARHQASRYNDWRGGQQSQSQLQMRLSQQDLLHNLPDPPPPFREDYMCQSSSHEEASPVANSCHHRKTDNKESSV</sequence>
<protein>
    <submittedName>
        <fullName evidence="3">Uncharacterized protein LOC108668042</fullName>
    </submittedName>
</protein>
<evidence type="ECO:0000313" key="3">
    <source>
        <dbReference type="RefSeq" id="XP_018010660.2"/>
    </source>
</evidence>
<feature type="region of interest" description="Disordered" evidence="1">
    <location>
        <begin position="1"/>
        <end position="21"/>
    </location>
</feature>
<keyword evidence="2" id="KW-1185">Reference proteome</keyword>
<dbReference type="AlphaFoldDB" id="A0A8B7NAQ5"/>
<feature type="compositionally biased region" description="Low complexity" evidence="1">
    <location>
        <begin position="58"/>
        <end position="74"/>
    </location>
</feature>
<evidence type="ECO:0000256" key="1">
    <source>
        <dbReference type="SAM" id="MobiDB-lite"/>
    </source>
</evidence>
<gene>
    <name evidence="3" type="primary">LOC108668042</name>
</gene>
<organism evidence="2 3">
    <name type="scientific">Hyalella azteca</name>
    <name type="common">Amphipod</name>
    <dbReference type="NCBI Taxonomy" id="294128"/>
    <lineage>
        <taxon>Eukaryota</taxon>
        <taxon>Metazoa</taxon>
        <taxon>Ecdysozoa</taxon>
        <taxon>Arthropoda</taxon>
        <taxon>Crustacea</taxon>
        <taxon>Multicrustacea</taxon>
        <taxon>Malacostraca</taxon>
        <taxon>Eumalacostraca</taxon>
        <taxon>Peracarida</taxon>
        <taxon>Amphipoda</taxon>
        <taxon>Senticaudata</taxon>
        <taxon>Talitrida</taxon>
        <taxon>Talitroidea</taxon>
        <taxon>Hyalellidae</taxon>
        <taxon>Hyalella</taxon>
    </lineage>
</organism>
<accession>A0A8B7NAQ5</accession>
<dbReference type="GeneID" id="108668042"/>
<dbReference type="RefSeq" id="XP_018010660.2">
    <property type="nucleotide sequence ID" value="XM_018155171.2"/>
</dbReference>
<reference evidence="3" key="1">
    <citation type="submission" date="2025-08" db="UniProtKB">
        <authorList>
            <consortium name="RefSeq"/>
        </authorList>
    </citation>
    <scope>IDENTIFICATION</scope>
    <source>
        <tissue evidence="3">Whole organism</tissue>
    </source>
</reference>
<proteinExistence type="predicted"/>
<evidence type="ECO:0000313" key="2">
    <source>
        <dbReference type="Proteomes" id="UP000694843"/>
    </source>
</evidence>
<dbReference type="KEGG" id="hazt:108668042"/>
<dbReference type="Proteomes" id="UP000694843">
    <property type="component" value="Unplaced"/>
</dbReference>
<feature type="compositionally biased region" description="Basic and acidic residues" evidence="1">
    <location>
        <begin position="84"/>
        <end position="98"/>
    </location>
</feature>